<dbReference type="AlphaFoldDB" id="A0AAX4K5B8"/>
<dbReference type="EMBL" id="CP144106">
    <property type="protein sequence ID" value="WWC91995.1"/>
    <property type="molecule type" value="Genomic_DNA"/>
</dbReference>
<feature type="compositionally biased region" description="Basic residues" evidence="1">
    <location>
        <begin position="9"/>
        <end position="19"/>
    </location>
</feature>
<dbReference type="RefSeq" id="XP_066078757.1">
    <property type="nucleotide sequence ID" value="XM_066222660.1"/>
</dbReference>
<feature type="region of interest" description="Disordered" evidence="1">
    <location>
        <begin position="145"/>
        <end position="241"/>
    </location>
</feature>
<evidence type="ECO:0000313" key="4">
    <source>
        <dbReference type="Proteomes" id="UP001355207"/>
    </source>
</evidence>
<accession>A0AAX4K5B8</accession>
<feature type="compositionally biased region" description="Polar residues" evidence="1">
    <location>
        <begin position="189"/>
        <end position="206"/>
    </location>
</feature>
<gene>
    <name evidence="3" type="ORF">L201_006949</name>
</gene>
<feature type="compositionally biased region" description="Low complexity" evidence="1">
    <location>
        <begin position="464"/>
        <end position="480"/>
    </location>
</feature>
<feature type="compositionally biased region" description="Basic and acidic residues" evidence="1">
    <location>
        <begin position="21"/>
        <end position="37"/>
    </location>
</feature>
<proteinExistence type="predicted"/>
<protein>
    <recommendedName>
        <fullName evidence="2">BRCT domain-containing protein</fullName>
    </recommendedName>
</protein>
<dbReference type="InterPro" id="IPR001357">
    <property type="entry name" value="BRCT_dom"/>
</dbReference>
<sequence>MGKTERSRSRPASKSRSSSRSRYDQTDHDYRKIEDNRHRHSPSRNHLSRRSYSPPPSRSRDWDSARHLPTPDTPSVIGLNRLRNVNGLPLKPSYQPRENTVNPSNFPLTTASTHAKGSELSRSHAPHNEGKDPTQLAFYPEFPVHSGRNTIHKPDRRRINTDTSTISSTSSAFQNVQRPPDPRKIIKSSIMSTLESNSKPLSTEASRNPEIDLKHSNSKKEEKSPNLPLRLSLDMPGNYKNDDITEKEEDILGKHMNTRIDDAPLVAHTEDPVNSTPVIASTPIKPTGSIVDYPSSPVTALEKTAPSFEAYQGVNDQLIVTPTSPKDSTEASTIMLPNSGTPDSVTQYSSSHLQKSATSIFSRAFLPLTIHVVGTGREKRLMEYVISSNGGIIAPSTYAILHVLPLSVDEEFHNHPEILSILQYLDRQPGRRAVSADWVEHCLDKNLLLSIHGYIISLNGSTINQSSSPPSPPLTTSESTLGLFHKRASTSPDDDEKESRKKSRSS</sequence>
<feature type="compositionally biased region" description="Basic residues" evidence="1">
    <location>
        <begin position="38"/>
        <end position="49"/>
    </location>
</feature>
<name>A0AAX4K5B8_9TREE</name>
<feature type="region of interest" description="Disordered" evidence="1">
    <location>
        <begin position="323"/>
        <end position="343"/>
    </location>
</feature>
<dbReference type="Proteomes" id="UP001355207">
    <property type="component" value="Chromosome 9"/>
</dbReference>
<organism evidence="3 4">
    <name type="scientific">Kwoniella dendrophila CBS 6074</name>
    <dbReference type="NCBI Taxonomy" id="1295534"/>
    <lineage>
        <taxon>Eukaryota</taxon>
        <taxon>Fungi</taxon>
        <taxon>Dikarya</taxon>
        <taxon>Basidiomycota</taxon>
        <taxon>Agaricomycotina</taxon>
        <taxon>Tremellomycetes</taxon>
        <taxon>Tremellales</taxon>
        <taxon>Cryptococcaceae</taxon>
        <taxon>Kwoniella</taxon>
    </lineage>
</organism>
<feature type="compositionally biased region" description="Low complexity" evidence="1">
    <location>
        <begin position="161"/>
        <end position="171"/>
    </location>
</feature>
<feature type="region of interest" description="Disordered" evidence="1">
    <location>
        <begin position="464"/>
        <end position="506"/>
    </location>
</feature>
<feature type="region of interest" description="Disordered" evidence="1">
    <location>
        <begin position="1"/>
        <end position="131"/>
    </location>
</feature>
<feature type="domain" description="BRCT" evidence="2">
    <location>
        <begin position="356"/>
        <end position="456"/>
    </location>
</feature>
<dbReference type="SUPFAM" id="SSF52113">
    <property type="entry name" value="BRCT domain"/>
    <property type="match status" value="1"/>
</dbReference>
<keyword evidence="4" id="KW-1185">Reference proteome</keyword>
<evidence type="ECO:0000313" key="3">
    <source>
        <dbReference type="EMBL" id="WWC91995.1"/>
    </source>
</evidence>
<evidence type="ECO:0000259" key="2">
    <source>
        <dbReference type="PROSITE" id="PS50172"/>
    </source>
</evidence>
<dbReference type="InterPro" id="IPR036420">
    <property type="entry name" value="BRCT_dom_sf"/>
</dbReference>
<dbReference type="Gene3D" id="3.40.50.10190">
    <property type="entry name" value="BRCT domain"/>
    <property type="match status" value="1"/>
</dbReference>
<feature type="compositionally biased region" description="Basic and acidic residues" evidence="1">
    <location>
        <begin position="207"/>
        <end position="224"/>
    </location>
</feature>
<evidence type="ECO:0000256" key="1">
    <source>
        <dbReference type="SAM" id="MobiDB-lite"/>
    </source>
</evidence>
<feature type="compositionally biased region" description="Basic and acidic residues" evidence="1">
    <location>
        <begin position="116"/>
        <end position="131"/>
    </location>
</feature>
<dbReference type="GeneID" id="91097618"/>
<dbReference type="PROSITE" id="PS50172">
    <property type="entry name" value="BRCT"/>
    <property type="match status" value="1"/>
</dbReference>
<reference evidence="3 4" key="1">
    <citation type="submission" date="2024-01" db="EMBL/GenBank/DDBJ databases">
        <title>Comparative genomics of Cryptococcus and Kwoniella reveals pathogenesis evolution and contrasting modes of karyotype evolution via chromosome fusion or intercentromeric recombination.</title>
        <authorList>
            <person name="Coelho M.A."/>
            <person name="David-Palma M."/>
            <person name="Shea T."/>
            <person name="Bowers K."/>
            <person name="McGinley-Smith S."/>
            <person name="Mohammad A.W."/>
            <person name="Gnirke A."/>
            <person name="Yurkov A.M."/>
            <person name="Nowrousian M."/>
            <person name="Sun S."/>
            <person name="Cuomo C.A."/>
            <person name="Heitman J."/>
        </authorList>
    </citation>
    <scope>NUCLEOTIDE SEQUENCE [LARGE SCALE GENOMIC DNA]</scope>
    <source>
        <strain evidence="3 4">CBS 6074</strain>
    </source>
</reference>
<feature type="compositionally biased region" description="Polar residues" evidence="1">
    <location>
        <begin position="96"/>
        <end position="115"/>
    </location>
</feature>